<feature type="transmembrane region" description="Helical" evidence="6">
    <location>
        <begin position="235"/>
        <end position="264"/>
    </location>
</feature>
<dbReference type="Pfam" id="PF05277">
    <property type="entry name" value="DUF726"/>
    <property type="match status" value="1"/>
</dbReference>
<dbReference type="InterPro" id="IPR029058">
    <property type="entry name" value="AB_hydrolase_fold"/>
</dbReference>
<evidence type="ECO:0000256" key="6">
    <source>
        <dbReference type="SAM" id="Phobius"/>
    </source>
</evidence>
<dbReference type="AlphaFoldDB" id="A0A0N4Z7Z5"/>
<feature type="transmembrane region" description="Helical" evidence="6">
    <location>
        <begin position="361"/>
        <end position="382"/>
    </location>
</feature>
<dbReference type="InterPro" id="IPR007941">
    <property type="entry name" value="DUF726"/>
</dbReference>
<dbReference type="WBParaSite" id="PTRK_0000330900.1">
    <property type="protein sequence ID" value="PTRK_0000330900.1"/>
    <property type="gene ID" value="PTRK_0000330900"/>
</dbReference>
<dbReference type="STRING" id="131310.A0A0N4Z7Z5"/>
<reference evidence="8" key="1">
    <citation type="submission" date="2017-02" db="UniProtKB">
        <authorList>
            <consortium name="WormBaseParasite"/>
        </authorList>
    </citation>
    <scope>IDENTIFICATION</scope>
</reference>
<dbReference type="GO" id="GO:0016020">
    <property type="term" value="C:membrane"/>
    <property type="evidence" value="ECO:0007669"/>
    <property type="project" value="UniProtKB-SubCell"/>
</dbReference>
<evidence type="ECO:0000313" key="8">
    <source>
        <dbReference type="WBParaSite" id="PTRK_0000330900.1"/>
    </source>
</evidence>
<evidence type="ECO:0000256" key="1">
    <source>
        <dbReference type="ARBA" id="ARBA00004141"/>
    </source>
</evidence>
<feature type="transmembrane region" description="Helical" evidence="6">
    <location>
        <begin position="204"/>
        <end position="229"/>
    </location>
</feature>
<keyword evidence="5 6" id="KW-0472">Membrane</keyword>
<evidence type="ECO:0000256" key="3">
    <source>
        <dbReference type="ARBA" id="ARBA00022692"/>
    </source>
</evidence>
<comment type="subcellular location">
    <subcellularLocation>
        <location evidence="1">Membrane</location>
        <topology evidence="1">Multi-pass membrane protein</topology>
    </subcellularLocation>
</comment>
<sequence>MFEEDLISSHSGITPTISLTSSNSSSTDSLILKAFNEESFQSLSYPVKFAFANLVTTILHQDFYEFGDSETRKFSENALKRIIKVCDLPKSTGTSLLQQLYGNSINTDPTLLITTIKEAIADGYHDVLMPICKILTNHLESGIYDSRFRVFLRHLCALLAIDWETLENAEEYLIKMLTKEAHVESEEHKKARLRDQREKKIKRFVKIGTATGIGGILIGLSGGLAAPFVASGAAAIIGTTAATTALATTAGAAILGTAFGVAGAGLTGYKMKKRVGNIEQFEFVKFSEGYSLQTIITVSGWINTNSENCAFTYPWRNLRASREQYALVYESKYLLELGNALTYLLSGVVATAVQQTLMETALHGLLTAIAWPVALISIASMIDNPWNVCISRSVEIGEHLADTLLLRPNGQKPVTLIGFSLGARVIFHCLLKMASRPDSRGIVENVILLGAPVSASPGQWESACKVVAGRIINGYSANDWMLKFLYRTMSIQFSIAGTSPIKFTNSNRFKIANHELSHIVTGHFDYVSKLDEILDELGIKMETVEKRIPYENDLNDSITIRDSSTDEKK</sequence>
<dbReference type="PANTHER" id="PTHR17920">
    <property type="entry name" value="TRANSMEMBRANE AND COILED-COIL DOMAIN-CONTAINING PROTEIN 4 TMCO4"/>
    <property type="match status" value="1"/>
</dbReference>
<evidence type="ECO:0000256" key="5">
    <source>
        <dbReference type="ARBA" id="ARBA00023136"/>
    </source>
</evidence>
<keyword evidence="3 6" id="KW-0812">Transmembrane</keyword>
<dbReference type="PANTHER" id="PTHR17920:SF3">
    <property type="entry name" value="TRANSMEMBRANE AND COILED-COIL DOMAIN-CONTAINING PROTEIN 4"/>
    <property type="match status" value="1"/>
</dbReference>
<protein>
    <submittedName>
        <fullName evidence="8">DUF726 domain-containing protein</fullName>
    </submittedName>
</protein>
<evidence type="ECO:0000313" key="7">
    <source>
        <dbReference type="Proteomes" id="UP000038045"/>
    </source>
</evidence>
<accession>A0A0N4Z7Z5</accession>
<evidence type="ECO:0000256" key="2">
    <source>
        <dbReference type="ARBA" id="ARBA00009824"/>
    </source>
</evidence>
<keyword evidence="7" id="KW-1185">Reference proteome</keyword>
<evidence type="ECO:0000256" key="4">
    <source>
        <dbReference type="ARBA" id="ARBA00022989"/>
    </source>
</evidence>
<proteinExistence type="inferred from homology"/>
<keyword evidence="4 6" id="KW-1133">Transmembrane helix</keyword>
<comment type="similarity">
    <text evidence="2">Belongs to the TMCO4 family.</text>
</comment>
<dbReference type="SUPFAM" id="SSF53474">
    <property type="entry name" value="alpha/beta-Hydrolases"/>
    <property type="match status" value="1"/>
</dbReference>
<organism evidence="7 8">
    <name type="scientific">Parastrongyloides trichosuri</name>
    <name type="common">Possum-specific nematode worm</name>
    <dbReference type="NCBI Taxonomy" id="131310"/>
    <lineage>
        <taxon>Eukaryota</taxon>
        <taxon>Metazoa</taxon>
        <taxon>Ecdysozoa</taxon>
        <taxon>Nematoda</taxon>
        <taxon>Chromadorea</taxon>
        <taxon>Rhabditida</taxon>
        <taxon>Tylenchina</taxon>
        <taxon>Panagrolaimomorpha</taxon>
        <taxon>Strongyloidoidea</taxon>
        <taxon>Strongyloididae</taxon>
        <taxon>Parastrongyloides</taxon>
    </lineage>
</organism>
<dbReference type="Proteomes" id="UP000038045">
    <property type="component" value="Unplaced"/>
</dbReference>
<name>A0A0N4Z7Z5_PARTI</name>